<organism evidence="4 5">
    <name type="scientific">Daucus carota subsp. sativus</name>
    <name type="common">Carrot</name>
    <dbReference type="NCBI Taxonomy" id="79200"/>
    <lineage>
        <taxon>Eukaryota</taxon>
        <taxon>Viridiplantae</taxon>
        <taxon>Streptophyta</taxon>
        <taxon>Embryophyta</taxon>
        <taxon>Tracheophyta</taxon>
        <taxon>Spermatophyta</taxon>
        <taxon>Magnoliopsida</taxon>
        <taxon>eudicotyledons</taxon>
        <taxon>Gunneridae</taxon>
        <taxon>Pentapetalae</taxon>
        <taxon>asterids</taxon>
        <taxon>campanulids</taxon>
        <taxon>Apiales</taxon>
        <taxon>Apiaceae</taxon>
        <taxon>Apioideae</taxon>
        <taxon>Scandiceae</taxon>
        <taxon>Daucinae</taxon>
        <taxon>Daucus</taxon>
        <taxon>Daucus sect. Daucus</taxon>
    </lineage>
</organism>
<dbReference type="Proteomes" id="UP000077755">
    <property type="component" value="Chromosome 3"/>
</dbReference>
<dbReference type="Gene3D" id="1.25.40.10">
    <property type="entry name" value="Tetratricopeptide repeat domain"/>
    <property type="match status" value="5"/>
</dbReference>
<feature type="repeat" description="PPR" evidence="3">
    <location>
        <begin position="452"/>
        <end position="486"/>
    </location>
</feature>
<keyword evidence="1" id="KW-0677">Repeat</keyword>
<dbReference type="Pfam" id="PF20431">
    <property type="entry name" value="E_motif"/>
    <property type="match status" value="1"/>
</dbReference>
<accession>A0AAF0WKH0</accession>
<sequence length="672" mass="74549">MPKNELVDHFSCLLKKCITIHQIKQLHTRIFLLLSQSSSVAFLAAGLVSAYSSFGCLKDARKVFDTMPLSCISNNTLLWNSILRAHNKNEGFSDTLELFFRMRGFGVFADGFTLPLVIRACAALGGGNVCEMIHSHVFRLGFQNNLHVTNALLGMYGRLGRMDVATKVFDRMLVRTHVSWNTVVSGFSLNYDCDAAFRIFRRMKVEGYEPNPVTWTSLLSSHARCRRFEEALKLYGEMRTAGVDCTAEALALTISVCANSNALHTGEVIHGYVVTAGFEDYSFVKNSLMSMYGKHRAVRDAEYLFSEIQQKDIVTWNTLISCYAESGLCDEAYSIFLELKKLDVYPMVRPNVISWSAVIDGFASSGRFKESLELFREMQHSGIFSNSVSFCSILSACAELSALILGREIHGHVIKGSLDSNVLVGNALVCMYTKCGSVREGNFVFEKIIGKDTISWNTMIAGYGMHGLGEKALGTFSQMIESGYEPDGITFVACLSSCSHAGLVSTGRKLFDEMKREFKFEPQLEHYSCMVDLLGRAGLLKEAYDMVKSMPMEPNVCVLGALLNSCRMYKNTDVAQDIASLMCSHSSAVTGSYMLLSNIYAASGRWEDSAKMRISARTKGLKKVAGSSWIEVKKKVSVFSCGKAVETGMDELCGILQILSLQMEEKASEYYF</sequence>
<proteinExistence type="inferred from homology"/>
<dbReference type="AlphaFoldDB" id="A0AAF0WKH0"/>
<feature type="repeat" description="PPR" evidence="3">
    <location>
        <begin position="312"/>
        <end position="346"/>
    </location>
</feature>
<feature type="repeat" description="PPR" evidence="3">
    <location>
        <begin position="351"/>
        <end position="385"/>
    </location>
</feature>
<reference evidence="4" key="2">
    <citation type="submission" date="2022-03" db="EMBL/GenBank/DDBJ databases">
        <title>Draft title - Genomic analysis of global carrot germplasm unveils the trajectory of domestication and the origin of high carotenoid orange carrot.</title>
        <authorList>
            <person name="Iorizzo M."/>
            <person name="Ellison S."/>
            <person name="Senalik D."/>
            <person name="Macko-Podgorni A."/>
            <person name="Grzebelus D."/>
            <person name="Bostan H."/>
            <person name="Rolling W."/>
            <person name="Curaba J."/>
            <person name="Simon P."/>
        </authorList>
    </citation>
    <scope>NUCLEOTIDE SEQUENCE</scope>
    <source>
        <tissue evidence="4">Leaf</tissue>
    </source>
</reference>
<dbReference type="FunFam" id="1.25.40.10:FF:000031">
    <property type="entry name" value="Pentatricopeptide repeat-containing protein mitochondrial"/>
    <property type="match status" value="1"/>
</dbReference>
<dbReference type="Pfam" id="PF13041">
    <property type="entry name" value="PPR_2"/>
    <property type="match status" value="3"/>
</dbReference>
<gene>
    <name evidence="4" type="ORF">DCAR_0310460</name>
</gene>
<dbReference type="KEGG" id="dcr:108210989"/>
<name>A0AAF0WKH0_DAUCS</name>
<protein>
    <recommendedName>
        <fullName evidence="6">Pentatricopeptide repeat-containing protein</fullName>
    </recommendedName>
</protein>
<dbReference type="InterPro" id="IPR046848">
    <property type="entry name" value="E_motif"/>
</dbReference>
<reference evidence="4" key="1">
    <citation type="journal article" date="2016" name="Nat. Genet.">
        <title>A high-quality carrot genome assembly provides new insights into carotenoid accumulation and asterid genome evolution.</title>
        <authorList>
            <person name="Iorizzo M."/>
            <person name="Ellison S."/>
            <person name="Senalik D."/>
            <person name="Zeng P."/>
            <person name="Satapoomin P."/>
            <person name="Huang J."/>
            <person name="Bowman M."/>
            <person name="Iovene M."/>
            <person name="Sanseverino W."/>
            <person name="Cavagnaro P."/>
            <person name="Yildiz M."/>
            <person name="Macko-Podgorni A."/>
            <person name="Moranska E."/>
            <person name="Grzebelus E."/>
            <person name="Grzebelus D."/>
            <person name="Ashrafi H."/>
            <person name="Zheng Z."/>
            <person name="Cheng S."/>
            <person name="Spooner D."/>
            <person name="Van Deynze A."/>
            <person name="Simon P."/>
        </authorList>
    </citation>
    <scope>NUCLEOTIDE SEQUENCE</scope>
    <source>
        <tissue evidence="4">Leaf</tissue>
    </source>
</reference>
<evidence type="ECO:0000256" key="2">
    <source>
        <dbReference type="ARBA" id="ARBA00061659"/>
    </source>
</evidence>
<dbReference type="InterPro" id="IPR002885">
    <property type="entry name" value="PPR_rpt"/>
</dbReference>
<evidence type="ECO:0008006" key="6">
    <source>
        <dbReference type="Google" id="ProtNLM"/>
    </source>
</evidence>
<dbReference type="InterPro" id="IPR011990">
    <property type="entry name" value="TPR-like_helical_dom_sf"/>
</dbReference>
<keyword evidence="5" id="KW-1185">Reference proteome</keyword>
<feature type="repeat" description="PPR" evidence="3">
    <location>
        <begin position="211"/>
        <end position="245"/>
    </location>
</feature>
<evidence type="ECO:0000313" key="4">
    <source>
        <dbReference type="EMBL" id="WOG91212.1"/>
    </source>
</evidence>
<dbReference type="GO" id="GO:0009451">
    <property type="term" value="P:RNA modification"/>
    <property type="evidence" value="ECO:0007669"/>
    <property type="project" value="InterPro"/>
</dbReference>
<dbReference type="FunFam" id="1.25.40.10:FF:000280">
    <property type="entry name" value="Pentatricopeptide repeat-containing protein"/>
    <property type="match status" value="1"/>
</dbReference>
<dbReference type="PANTHER" id="PTHR47926:SF389">
    <property type="entry name" value="PENTATRICOPEPTIDE PROTEIN-RELATED"/>
    <property type="match status" value="1"/>
</dbReference>
<evidence type="ECO:0000313" key="5">
    <source>
        <dbReference type="Proteomes" id="UP000077755"/>
    </source>
</evidence>
<dbReference type="EMBL" id="CP093345">
    <property type="protein sequence ID" value="WOG91212.1"/>
    <property type="molecule type" value="Genomic_DNA"/>
</dbReference>
<feature type="repeat" description="PPR" evidence="3">
    <location>
        <begin position="176"/>
        <end position="210"/>
    </location>
</feature>
<dbReference type="PROSITE" id="PS51375">
    <property type="entry name" value="PPR"/>
    <property type="match status" value="5"/>
</dbReference>
<dbReference type="InterPro" id="IPR046960">
    <property type="entry name" value="PPR_At4g14850-like_plant"/>
</dbReference>
<dbReference type="Pfam" id="PF01535">
    <property type="entry name" value="PPR"/>
    <property type="match status" value="6"/>
</dbReference>
<dbReference type="PANTHER" id="PTHR47926">
    <property type="entry name" value="PENTATRICOPEPTIDE REPEAT-CONTAINING PROTEIN"/>
    <property type="match status" value="1"/>
</dbReference>
<evidence type="ECO:0000256" key="1">
    <source>
        <dbReference type="ARBA" id="ARBA00022737"/>
    </source>
</evidence>
<dbReference type="NCBIfam" id="TIGR00756">
    <property type="entry name" value="PPR"/>
    <property type="match status" value="6"/>
</dbReference>
<comment type="similarity">
    <text evidence="2">Belongs to the PPR family. PCMP-E subfamily.</text>
</comment>
<evidence type="ECO:0000256" key="3">
    <source>
        <dbReference type="PROSITE-ProRule" id="PRU00708"/>
    </source>
</evidence>
<dbReference type="GO" id="GO:0003723">
    <property type="term" value="F:RNA binding"/>
    <property type="evidence" value="ECO:0007669"/>
    <property type="project" value="InterPro"/>
</dbReference>
<dbReference type="FunFam" id="1.25.40.10:FF:000393">
    <property type="entry name" value="Pentatricopeptide repeat-containing protein At1g20230"/>
    <property type="match status" value="2"/>
</dbReference>